<gene>
    <name evidence="1" type="ORF">JYE49_06935</name>
</gene>
<evidence type="ECO:0000313" key="2">
    <source>
        <dbReference type="Proteomes" id="UP000682782"/>
    </source>
</evidence>
<protein>
    <submittedName>
        <fullName evidence="1">Class I SAM-dependent methyltransferase</fullName>
    </submittedName>
</protein>
<sequence length="266" mass="30017">MESANQGKGWTFNTVSGTYDKMRPGYPDELYQALFAYAPLNASCASVEIGIGAGQASLPVLKTGCALTAVEYGDQLAQVCREKFRDYPLFSVITGKFEDAVLPEDAFDLVYSASAFHWVPEEIGYPKVFRILKSGGAFARFANHPYQAKDNPELLAEIQRAYAEYYYPYYGKQPRTPSEYTEEQAAARAKIADQYGFTDTRYALFYRQRILTAAEYRALIGTYSDHITIEESIRERFFDAIEETINRHGGAITIFDTIDLQLARKP</sequence>
<proteinExistence type="predicted"/>
<organism evidence="1 2">
    <name type="scientific">Aristaeella hokkaidonensis</name>
    <dbReference type="NCBI Taxonomy" id="3046382"/>
    <lineage>
        <taxon>Bacteria</taxon>
        <taxon>Bacillati</taxon>
        <taxon>Bacillota</taxon>
        <taxon>Clostridia</taxon>
        <taxon>Eubacteriales</taxon>
        <taxon>Aristaeellaceae</taxon>
        <taxon>Aristaeella</taxon>
    </lineage>
</organism>
<accession>A0AC61MYY2</accession>
<name>A0AC61MYY2_9FIRM</name>
<keyword evidence="2" id="KW-1185">Reference proteome</keyword>
<dbReference type="EMBL" id="CP068393">
    <property type="protein sequence ID" value="QUC68420.1"/>
    <property type="molecule type" value="Genomic_DNA"/>
</dbReference>
<reference evidence="1" key="1">
    <citation type="submission" date="2021-01" db="EMBL/GenBank/DDBJ databases">
        <title>Complete genome sequence of Clostridiales bacterium R-7.</title>
        <authorList>
            <person name="Mahoney-Kurpe S.C."/>
            <person name="Palevich N."/>
            <person name="Koike S."/>
            <person name="Moon C.D."/>
            <person name="Attwood G.T."/>
        </authorList>
    </citation>
    <scope>NUCLEOTIDE SEQUENCE</scope>
    <source>
        <strain evidence="1">R-7</strain>
    </source>
</reference>
<dbReference type="Proteomes" id="UP000682782">
    <property type="component" value="Chromosome"/>
</dbReference>
<evidence type="ECO:0000313" key="1">
    <source>
        <dbReference type="EMBL" id="QUC68420.1"/>
    </source>
</evidence>
<keyword evidence="1" id="KW-0489">Methyltransferase</keyword>
<keyword evidence="1" id="KW-0808">Transferase</keyword>